<reference evidence="1 2" key="1">
    <citation type="journal article" date="2020" name="J. Phycol.">
        <title>Comparative genome analysis reveals Cyanidiococcus gen. nov., a new extremophilic red algal genus sister to Cyanidioschyzon (Cyanidioschyzonaceae, Rhodophyta).</title>
        <authorList>
            <person name="Liu S.-L."/>
            <person name="Chiang Y.-R."/>
            <person name="Yoon H.S."/>
            <person name="Fu H.-Y."/>
        </authorList>
    </citation>
    <scope>NUCLEOTIDE SEQUENCE [LARGE SCALE GENOMIC DNA]</scope>
    <source>
        <strain evidence="1 2">THAL066</strain>
    </source>
</reference>
<keyword evidence="2" id="KW-1185">Reference proteome</keyword>
<name>A0A7J7IQK7_9RHOD</name>
<dbReference type="Proteomes" id="UP000530660">
    <property type="component" value="Unassembled WGS sequence"/>
</dbReference>
<organism evidence="1 2">
    <name type="scientific">Cyanidiococcus yangmingshanensis</name>
    <dbReference type="NCBI Taxonomy" id="2690220"/>
    <lineage>
        <taxon>Eukaryota</taxon>
        <taxon>Rhodophyta</taxon>
        <taxon>Bangiophyceae</taxon>
        <taxon>Cyanidiales</taxon>
        <taxon>Cyanidiaceae</taxon>
        <taxon>Cyanidiococcus</taxon>
    </lineage>
</organism>
<sequence>MVPFRITSTARGRVSQSGWDDRDYLHLDEEDERSSAGADRVWFVRPTQSFGGSAHGATGAEEALVWHQKQSLKDDAGQVDLIWELQWRAAGITRYTWFEASFAECTRRLEDQRSETLRSCSSCQVGPGVHGMGPSHQWTVFARFSRQWKDRQTPSTSTKFRAAEAVSGDEETRHCFLGWCAVQDTGRVLQVFDWDEGTMYSVSFVAKGEWLGLNQIHRRSVSSLHGSMHRSSPADQASLTLSTTLRESALMTSPSSSWLPPASMMMPAGSNACATIRALHVLPLGVLVALIDGRKLLLRHPMEDPYELEELQSQEQVVFTDARFPVLVTQQCHSGSGASLSEFHTMRVYLVQETPSHEEASALETGPIRLALVWEQGLANPKDTFRGACLSHPWTTDPYPLLCLLIGRTLRGLALFRPENDSTRLATPDMVFVQHHVEAMVAIEALRPGLLDLIVLEASRHTATSPDIRLRLQFGSVIVGQVLQRQAPAAAVWLSNPVGSRFTVTLVDGTQYRLCLGTNDSGTASLDASTAECMSQDVALCSRLERVPGVYGGAPHLLGYVWMGSVHTMKPH</sequence>
<evidence type="ECO:0000313" key="2">
    <source>
        <dbReference type="Proteomes" id="UP000530660"/>
    </source>
</evidence>
<dbReference type="AlphaFoldDB" id="A0A7J7IQK7"/>
<evidence type="ECO:0000313" key="1">
    <source>
        <dbReference type="EMBL" id="KAF6004631.1"/>
    </source>
</evidence>
<proteinExistence type="predicted"/>
<gene>
    <name evidence="1" type="primary">ANAPC1_1</name>
    <name evidence="1" type="ORF">F1559_004841</name>
</gene>
<dbReference type="EMBL" id="VWRR01000003">
    <property type="protein sequence ID" value="KAF6004631.1"/>
    <property type="molecule type" value="Genomic_DNA"/>
</dbReference>
<comment type="caution">
    <text evidence="1">The sequence shown here is derived from an EMBL/GenBank/DDBJ whole genome shotgun (WGS) entry which is preliminary data.</text>
</comment>
<protein>
    <submittedName>
        <fullName evidence="1">Anaphase-promoting complex subunit 1</fullName>
    </submittedName>
</protein>
<accession>A0A7J7IQK7</accession>